<dbReference type="Proteomes" id="UP000703590">
    <property type="component" value="Unassembled WGS sequence"/>
</dbReference>
<feature type="chain" id="PRO_5047289992" description="Lipoprotein" evidence="1">
    <location>
        <begin position="23"/>
        <end position="157"/>
    </location>
</feature>
<keyword evidence="3" id="KW-1185">Reference proteome</keyword>
<evidence type="ECO:0000313" key="3">
    <source>
        <dbReference type="Proteomes" id="UP000703590"/>
    </source>
</evidence>
<feature type="signal peptide" evidence="1">
    <location>
        <begin position="1"/>
        <end position="22"/>
    </location>
</feature>
<evidence type="ECO:0008006" key="4">
    <source>
        <dbReference type="Google" id="ProtNLM"/>
    </source>
</evidence>
<accession>A0ABS2WQ08</accession>
<keyword evidence="1" id="KW-0732">Signal</keyword>
<reference evidence="2 3" key="2">
    <citation type="submission" date="2021-02" db="EMBL/GenBank/DDBJ databases">
        <title>Sulfurospirillum tamanensis sp. nov.</title>
        <authorList>
            <person name="Frolova A."/>
            <person name="Merkel A."/>
            <person name="Slobodkin A."/>
        </authorList>
    </citation>
    <scope>NUCLEOTIDE SEQUENCE [LARGE SCALE GENOMIC DNA]</scope>
    <source>
        <strain evidence="2 3">T05b</strain>
    </source>
</reference>
<reference evidence="3" key="1">
    <citation type="submission" date="2021-02" db="EMBL/GenBank/DDBJ databases">
        <title>Sulfurospirillum tamanensis sp. nov.</title>
        <authorList>
            <person name="Merkel A.Y."/>
        </authorList>
    </citation>
    <scope>NUCLEOTIDE SEQUENCE [LARGE SCALE GENOMIC DNA]</scope>
    <source>
        <strain evidence="3">T05b</strain>
    </source>
</reference>
<dbReference type="PROSITE" id="PS51257">
    <property type="entry name" value="PROKAR_LIPOPROTEIN"/>
    <property type="match status" value="1"/>
</dbReference>
<protein>
    <recommendedName>
        <fullName evidence="4">Lipoprotein</fullName>
    </recommendedName>
</protein>
<comment type="caution">
    <text evidence="2">The sequence shown here is derived from an EMBL/GenBank/DDBJ whole genome shotgun (WGS) entry which is preliminary data.</text>
</comment>
<sequence length="157" mass="16510">MKPLYTALIALALLGFTGCATPSTPKASTLQGTAANVNKMAPQSTVMTLTTEGNNATIAFPNLQNNTGAGFTATPCHGTFTLVGSHANALTKSVTHVYQGGFIANNNCALFTEQSSTTYTDAQTPRFAHLESTKEGWEIRISEDLAGKSLLIVGRVQ</sequence>
<dbReference type="EMBL" id="JAFHKK010000004">
    <property type="protein sequence ID" value="MBN2963776.1"/>
    <property type="molecule type" value="Genomic_DNA"/>
</dbReference>
<organism evidence="2 3">
    <name type="scientific">Sulfurospirillum tamanense</name>
    <dbReference type="NCBI Taxonomy" id="2813362"/>
    <lineage>
        <taxon>Bacteria</taxon>
        <taxon>Pseudomonadati</taxon>
        <taxon>Campylobacterota</taxon>
        <taxon>Epsilonproteobacteria</taxon>
        <taxon>Campylobacterales</taxon>
        <taxon>Sulfurospirillaceae</taxon>
        <taxon>Sulfurospirillum</taxon>
    </lineage>
</organism>
<name>A0ABS2WQ08_9BACT</name>
<dbReference type="RefSeq" id="WP_205458215.1">
    <property type="nucleotide sequence ID" value="NZ_JAFHKK010000004.1"/>
</dbReference>
<proteinExistence type="predicted"/>
<evidence type="ECO:0000256" key="1">
    <source>
        <dbReference type="SAM" id="SignalP"/>
    </source>
</evidence>
<gene>
    <name evidence="2" type="ORF">JWV37_03195</name>
</gene>
<evidence type="ECO:0000313" key="2">
    <source>
        <dbReference type="EMBL" id="MBN2963776.1"/>
    </source>
</evidence>